<dbReference type="RefSeq" id="WP_164190726.1">
    <property type="nucleotide sequence ID" value="NZ_JAAGMR010000226.1"/>
</dbReference>
<sequence>MAAQGFPARRVAALLHVSESGYYAWRERPASDRDRRHAWLTRLITGLHQQSGSSWGYRRIREELDRRLGIEVSHGTVERLMRRAGLRGVPGRLPAGGGSGECAEPGTRWILDAAVCPTREGDLCVAVVLDAVGRHLLSWRAASAADHGLLTRTLEAALTRQASTPVPAAPGFRCVFTERTVASGCAPPDAVTGEWYDQAVAETFWEHVRRAPPAPGTPAGLPPPRPELSRVLNHLVRQGPASREPNLPLM</sequence>
<evidence type="ECO:0000313" key="2">
    <source>
        <dbReference type="EMBL" id="NEB94046.1"/>
    </source>
</evidence>
<dbReference type="Pfam" id="PF13276">
    <property type="entry name" value="HTH_21"/>
    <property type="match status" value="1"/>
</dbReference>
<dbReference type="EMBL" id="JAAGMR010000226">
    <property type="protein sequence ID" value="NEB94046.1"/>
    <property type="molecule type" value="Genomic_DNA"/>
</dbReference>
<gene>
    <name evidence="2" type="ORF">G3I21_20545</name>
</gene>
<dbReference type="PANTHER" id="PTHR46889">
    <property type="entry name" value="TRANSPOSASE INSF FOR INSERTION SEQUENCE IS3B-RELATED"/>
    <property type="match status" value="1"/>
</dbReference>
<reference evidence="2 3" key="1">
    <citation type="submission" date="2020-01" db="EMBL/GenBank/DDBJ databases">
        <title>Insect and environment-associated Actinomycetes.</title>
        <authorList>
            <person name="Currrie C."/>
            <person name="Chevrette M."/>
            <person name="Carlson C."/>
            <person name="Stubbendieck R."/>
            <person name="Wendt-Pienkowski E."/>
        </authorList>
    </citation>
    <scope>NUCLEOTIDE SEQUENCE [LARGE SCALE GENOMIC DNA]</scope>
    <source>
        <strain evidence="2 3">SID7754</strain>
    </source>
</reference>
<proteinExistence type="predicted"/>
<evidence type="ECO:0000259" key="1">
    <source>
        <dbReference type="Pfam" id="PF13276"/>
    </source>
</evidence>
<dbReference type="InterPro" id="IPR050900">
    <property type="entry name" value="Transposase_IS3/IS150/IS904"/>
</dbReference>
<name>A0A7K3QVZ6_9ACTN</name>
<comment type="caution">
    <text evidence="2">The sequence shown here is derived from an EMBL/GenBank/DDBJ whole genome shotgun (WGS) entry which is preliminary data.</text>
</comment>
<dbReference type="AlphaFoldDB" id="A0A7K3QVZ6"/>
<feature type="domain" description="HTH-like" evidence="1">
    <location>
        <begin position="40"/>
        <end position="90"/>
    </location>
</feature>
<accession>A0A7K3QVZ6</accession>
<evidence type="ECO:0000313" key="3">
    <source>
        <dbReference type="Proteomes" id="UP000470520"/>
    </source>
</evidence>
<dbReference type="PANTHER" id="PTHR46889:SF4">
    <property type="entry name" value="TRANSPOSASE INSO FOR INSERTION SEQUENCE ELEMENT IS911B-RELATED"/>
    <property type="match status" value="1"/>
</dbReference>
<organism evidence="2 3">
    <name type="scientific">Streptomyces bauhiniae</name>
    <dbReference type="NCBI Taxonomy" id="2340725"/>
    <lineage>
        <taxon>Bacteria</taxon>
        <taxon>Bacillati</taxon>
        <taxon>Actinomycetota</taxon>
        <taxon>Actinomycetes</taxon>
        <taxon>Kitasatosporales</taxon>
        <taxon>Streptomycetaceae</taxon>
        <taxon>Streptomyces</taxon>
    </lineage>
</organism>
<protein>
    <submittedName>
        <fullName evidence="2">IS3 family transposase</fullName>
    </submittedName>
</protein>
<dbReference type="InterPro" id="IPR025948">
    <property type="entry name" value="HTH-like_dom"/>
</dbReference>
<dbReference type="Proteomes" id="UP000470520">
    <property type="component" value="Unassembled WGS sequence"/>
</dbReference>